<protein>
    <submittedName>
        <fullName evidence="1">Uncharacterized protein</fullName>
    </submittedName>
</protein>
<dbReference type="EnsemblMetazoa" id="ACHR014432-RA">
    <property type="protein sequence ID" value="ACHR014432-PA"/>
    <property type="gene ID" value="ACHR014432"/>
</dbReference>
<sequence>MYLQVRQLLVQIVIPVVVARTIGSYVSYHTTTSPLLSCGGFVRELLLGCVRRLDTTVRIHVRADRTVRRGRHVPVHHGRRIVRVETVDRAALTGCDDVLAHLVVLSLQVAARARHHVRRRVTHLRHAHRHRNGGFAVLARRVWRVRAIVHLILAEIRLRVTGMVCCLAEIIPAVRVLRVMLVILIVSLTASHRTGDEAGSTNTTTTAHHFGARWKM</sequence>
<reference evidence="1" key="2">
    <citation type="submission" date="2020-05" db="UniProtKB">
        <authorList>
            <consortium name="EnsemblMetazoa"/>
        </authorList>
    </citation>
    <scope>IDENTIFICATION</scope>
    <source>
        <strain evidence="1">ACHKN1017</strain>
    </source>
</reference>
<keyword evidence="2" id="KW-1185">Reference proteome</keyword>
<evidence type="ECO:0000313" key="2">
    <source>
        <dbReference type="Proteomes" id="UP000075881"/>
    </source>
</evidence>
<proteinExistence type="predicted"/>
<evidence type="ECO:0000313" key="1">
    <source>
        <dbReference type="EnsemblMetazoa" id="ACHR014432-PA"/>
    </source>
</evidence>
<dbReference type="AlphaFoldDB" id="A0A182KJ29"/>
<dbReference type="VEuPathDB" id="VectorBase:ACHR014432"/>
<dbReference type="Proteomes" id="UP000075881">
    <property type="component" value="Unassembled WGS sequence"/>
</dbReference>
<accession>A0A182KJ29</accession>
<reference evidence="2" key="1">
    <citation type="submission" date="2013-03" db="EMBL/GenBank/DDBJ databases">
        <title>The Genome Sequence of Anopheles christyi ACHKN1017.</title>
        <authorList>
            <consortium name="The Broad Institute Genomics Platform"/>
            <person name="Neafsey D.E."/>
            <person name="Besansky N."/>
            <person name="Walker B."/>
            <person name="Young S.K."/>
            <person name="Zeng Q."/>
            <person name="Gargeya S."/>
            <person name="Fitzgerald M."/>
            <person name="Haas B."/>
            <person name="Abouelleil A."/>
            <person name="Allen A.W."/>
            <person name="Alvarado L."/>
            <person name="Arachchi H.M."/>
            <person name="Berlin A.M."/>
            <person name="Chapman S.B."/>
            <person name="Gainer-Dewar J."/>
            <person name="Goldberg J."/>
            <person name="Griggs A."/>
            <person name="Gujja S."/>
            <person name="Hansen M."/>
            <person name="Howarth C."/>
            <person name="Imamovic A."/>
            <person name="Ireland A."/>
            <person name="Larimer J."/>
            <person name="McCowan C."/>
            <person name="Murphy C."/>
            <person name="Pearson M."/>
            <person name="Poon T.W."/>
            <person name="Priest M."/>
            <person name="Roberts A."/>
            <person name="Saif S."/>
            <person name="Shea T."/>
            <person name="Sisk P."/>
            <person name="Sykes S."/>
            <person name="Wortman J."/>
            <person name="Nusbaum C."/>
            <person name="Birren B."/>
        </authorList>
    </citation>
    <scope>NUCLEOTIDE SEQUENCE [LARGE SCALE GENOMIC DNA]</scope>
    <source>
        <strain evidence="2">ACHKN1017</strain>
    </source>
</reference>
<name>A0A182KJ29_9DIPT</name>
<organism evidence="1 2">
    <name type="scientific">Anopheles christyi</name>
    <dbReference type="NCBI Taxonomy" id="43041"/>
    <lineage>
        <taxon>Eukaryota</taxon>
        <taxon>Metazoa</taxon>
        <taxon>Ecdysozoa</taxon>
        <taxon>Arthropoda</taxon>
        <taxon>Hexapoda</taxon>
        <taxon>Insecta</taxon>
        <taxon>Pterygota</taxon>
        <taxon>Neoptera</taxon>
        <taxon>Endopterygota</taxon>
        <taxon>Diptera</taxon>
        <taxon>Nematocera</taxon>
        <taxon>Culicoidea</taxon>
        <taxon>Culicidae</taxon>
        <taxon>Anophelinae</taxon>
        <taxon>Anopheles</taxon>
    </lineage>
</organism>